<feature type="region of interest" description="Disordered" evidence="1">
    <location>
        <begin position="20"/>
        <end position="48"/>
    </location>
</feature>
<dbReference type="EMBL" id="JACHIO010000018">
    <property type="protein sequence ID" value="MBB5065581.1"/>
    <property type="molecule type" value="Genomic_DNA"/>
</dbReference>
<feature type="signal peptide" evidence="2">
    <location>
        <begin position="1"/>
        <end position="23"/>
    </location>
</feature>
<feature type="chain" id="PRO_5031282699" evidence="2">
    <location>
        <begin position="24"/>
        <end position="639"/>
    </location>
</feature>
<dbReference type="RefSeq" id="WP_184258400.1">
    <property type="nucleotide sequence ID" value="NZ_JACHIO010000018.1"/>
</dbReference>
<evidence type="ECO:0000313" key="3">
    <source>
        <dbReference type="EMBL" id="MBB5065581.1"/>
    </source>
</evidence>
<evidence type="ECO:0000313" key="4">
    <source>
        <dbReference type="Proteomes" id="UP000584867"/>
    </source>
</evidence>
<keyword evidence="2" id="KW-0732">Signal</keyword>
<organism evidence="3 4">
    <name type="scientific">Granulicella mallensis</name>
    <dbReference type="NCBI Taxonomy" id="940614"/>
    <lineage>
        <taxon>Bacteria</taxon>
        <taxon>Pseudomonadati</taxon>
        <taxon>Acidobacteriota</taxon>
        <taxon>Terriglobia</taxon>
        <taxon>Terriglobales</taxon>
        <taxon>Acidobacteriaceae</taxon>
        <taxon>Granulicella</taxon>
    </lineage>
</organism>
<dbReference type="AlphaFoldDB" id="A0A7W8EBC1"/>
<evidence type="ECO:0000256" key="2">
    <source>
        <dbReference type="SAM" id="SignalP"/>
    </source>
</evidence>
<gene>
    <name evidence="3" type="ORF">HDF15_003950</name>
</gene>
<reference evidence="3 4" key="1">
    <citation type="submission" date="2020-08" db="EMBL/GenBank/DDBJ databases">
        <title>Genomic Encyclopedia of Type Strains, Phase IV (KMG-V): Genome sequencing to study the core and pangenomes of soil and plant-associated prokaryotes.</title>
        <authorList>
            <person name="Whitman W."/>
        </authorList>
    </citation>
    <scope>NUCLEOTIDE SEQUENCE [LARGE SCALE GENOMIC DNA]</scope>
    <source>
        <strain evidence="3 4">X5P3</strain>
    </source>
</reference>
<proteinExistence type="predicted"/>
<accession>A0A7W8EBC1</accession>
<feature type="compositionally biased region" description="Basic residues" evidence="1">
    <location>
        <begin position="31"/>
        <end position="40"/>
    </location>
</feature>
<sequence>MTRLRILAAVLVAGTLASASVHAQTTDDSKAHKKPKHPVKAKAESATETQLRELREQMHAQQSEIEALKSQLSGASQQAQQAATAQQSAAEAQSQAAAASAAASQATAAAAESSSKADALQTTVNDLKTSNVGLQETVVSTQKTIQDQLESPSTLHYKGITITPVAFFALEGVWRERSVNSDINTPFNSIPFPSANEGHVSELNLSGRQSRLGGLFEGNAGNYKLSGYFEADFLGTGTSSNNNQSNSYVLRQRQIWGKVETQSGLAVTGGQMWSLVTEDGKSTDVRTEKLPNTIDPQYMVGFSWERQPGVRFQQRFGDVATGALTVAASVEQAQITNFTVASATTASIPTNFFFAGPGQNGGLYNAAGNVGAGNTAGTGGITTYANNVAPDVIVKAAYDLPKAHFEVGGLGRFMRDYYFPILTAGGTAAAPVYTYSPNYNGNTVTAGGIFGSARVSPVKFVDFAVQAMGGQGVGRYGSGQLADATLRPDGTLEPIRNYHGLLSIETHPLPKLDAYAYYGGEYAQRTVYKTPSGDLIGYGTPNLSDTGCYNLPANPASAGGSAGGIGAVSCSSPTRYLQEGMIGFTYRAVNSPKYGRLQYQFTYSYLQRNLWSGVGSATTPSGPRAEDSMFHAGMRYYIP</sequence>
<protein>
    <submittedName>
        <fullName evidence="3">Uncharacterized protein</fullName>
    </submittedName>
</protein>
<name>A0A7W8EBC1_9BACT</name>
<comment type="caution">
    <text evidence="3">The sequence shown here is derived from an EMBL/GenBank/DDBJ whole genome shotgun (WGS) entry which is preliminary data.</text>
</comment>
<evidence type="ECO:0000256" key="1">
    <source>
        <dbReference type="SAM" id="MobiDB-lite"/>
    </source>
</evidence>
<dbReference type="Proteomes" id="UP000584867">
    <property type="component" value="Unassembled WGS sequence"/>
</dbReference>